<dbReference type="PANTHER" id="PTHR43156">
    <property type="entry name" value="STAGE II SPORULATION PROTEIN E-RELATED"/>
    <property type="match status" value="1"/>
</dbReference>
<dbReference type="SUPFAM" id="SSF81606">
    <property type="entry name" value="PP2C-like"/>
    <property type="match status" value="1"/>
</dbReference>
<evidence type="ECO:0000259" key="3">
    <source>
        <dbReference type="SMART" id="SM00331"/>
    </source>
</evidence>
<sequence>MSYALTGGGIPPSWAVAGQPLAAPGGERIGSLCLLDTRPRTLSADERTLLQEMAGWVERELALQSELDRAAQVQQVLMPRTAPRVDGYEPAGRCVSTQAISGDFFAWHLLDDEQLQLHVADVMGKGIPAALIAASVRAMLVGASQFNDQHKAFARVAVASQELLAETGAFVTAFSARLDPATGRVQYVDAGHGLAFVFSADGYRRLARSGPPLGVFPDDVWDLHSTVLEPGETLVVVSDGFLDFLPSLEETLDRAVGAEIHGLPVAELVDRAVAFARVQGRPDDVTVVALRRAAPDAVRAWAGAPGQSHLGSRTWAVVPERPRRTSPRDLTAGPHRGTSRKRNLVRTMAHSSPRTTT</sequence>
<accession>A0ABN2K5R5</accession>
<dbReference type="Pfam" id="PF07228">
    <property type="entry name" value="SpoIIE"/>
    <property type="match status" value="1"/>
</dbReference>
<dbReference type="EMBL" id="BAAAOA010000007">
    <property type="protein sequence ID" value="GAA1748888.1"/>
    <property type="molecule type" value="Genomic_DNA"/>
</dbReference>
<reference evidence="4 5" key="1">
    <citation type="journal article" date="2019" name="Int. J. Syst. Evol. Microbiol.">
        <title>The Global Catalogue of Microorganisms (GCM) 10K type strain sequencing project: providing services to taxonomists for standard genome sequencing and annotation.</title>
        <authorList>
            <consortium name="The Broad Institute Genomics Platform"/>
            <consortium name="The Broad Institute Genome Sequencing Center for Infectious Disease"/>
            <person name="Wu L."/>
            <person name="Ma J."/>
        </authorList>
    </citation>
    <scope>NUCLEOTIDE SEQUENCE [LARGE SCALE GENOMIC DNA]</scope>
    <source>
        <strain evidence="4 5">JCM 14735</strain>
    </source>
</reference>
<evidence type="ECO:0000256" key="2">
    <source>
        <dbReference type="SAM" id="MobiDB-lite"/>
    </source>
</evidence>
<evidence type="ECO:0000313" key="5">
    <source>
        <dbReference type="Proteomes" id="UP001501204"/>
    </source>
</evidence>
<name>A0ABN2K5R5_9MICC</name>
<dbReference type="SMART" id="SM00331">
    <property type="entry name" value="PP2C_SIG"/>
    <property type="match status" value="1"/>
</dbReference>
<feature type="domain" description="PPM-type phosphatase" evidence="3">
    <location>
        <begin position="85"/>
        <end position="292"/>
    </location>
</feature>
<evidence type="ECO:0000256" key="1">
    <source>
        <dbReference type="ARBA" id="ARBA00022801"/>
    </source>
</evidence>
<dbReference type="PANTHER" id="PTHR43156:SF2">
    <property type="entry name" value="STAGE II SPORULATION PROTEIN E"/>
    <property type="match status" value="1"/>
</dbReference>
<keyword evidence="5" id="KW-1185">Reference proteome</keyword>
<gene>
    <name evidence="4" type="ORF">GCM10009767_04640</name>
</gene>
<protein>
    <recommendedName>
        <fullName evidence="3">PPM-type phosphatase domain-containing protein</fullName>
    </recommendedName>
</protein>
<dbReference type="InterPro" id="IPR052016">
    <property type="entry name" value="Bact_Sigma-Reg"/>
</dbReference>
<dbReference type="Proteomes" id="UP001501204">
    <property type="component" value="Unassembled WGS sequence"/>
</dbReference>
<dbReference type="InterPro" id="IPR001932">
    <property type="entry name" value="PPM-type_phosphatase-like_dom"/>
</dbReference>
<dbReference type="Gene3D" id="3.60.40.10">
    <property type="entry name" value="PPM-type phosphatase domain"/>
    <property type="match status" value="1"/>
</dbReference>
<evidence type="ECO:0000313" key="4">
    <source>
        <dbReference type="EMBL" id="GAA1748888.1"/>
    </source>
</evidence>
<dbReference type="SUPFAM" id="SSF55781">
    <property type="entry name" value="GAF domain-like"/>
    <property type="match status" value="1"/>
</dbReference>
<dbReference type="RefSeq" id="WP_344119460.1">
    <property type="nucleotide sequence ID" value="NZ_BAAAOA010000007.1"/>
</dbReference>
<keyword evidence="1" id="KW-0378">Hydrolase</keyword>
<organism evidence="4 5">
    <name type="scientific">Kocuria aegyptia</name>
    <dbReference type="NCBI Taxonomy" id="330943"/>
    <lineage>
        <taxon>Bacteria</taxon>
        <taxon>Bacillati</taxon>
        <taxon>Actinomycetota</taxon>
        <taxon>Actinomycetes</taxon>
        <taxon>Micrococcales</taxon>
        <taxon>Micrococcaceae</taxon>
        <taxon>Kocuria</taxon>
    </lineage>
</organism>
<proteinExistence type="predicted"/>
<dbReference type="InterPro" id="IPR036457">
    <property type="entry name" value="PPM-type-like_dom_sf"/>
</dbReference>
<feature type="region of interest" description="Disordered" evidence="2">
    <location>
        <begin position="320"/>
        <end position="357"/>
    </location>
</feature>
<comment type="caution">
    <text evidence="4">The sequence shown here is derived from an EMBL/GenBank/DDBJ whole genome shotgun (WGS) entry which is preliminary data.</text>
</comment>